<evidence type="ECO:0000256" key="5">
    <source>
        <dbReference type="ARBA" id="ARBA00022553"/>
    </source>
</evidence>
<protein>
    <recommendedName>
        <fullName evidence="16">Sensory/regulatory protein RpfC</fullName>
        <ecNumber evidence="3">2.7.13.3</ecNumber>
    </recommendedName>
    <alternativeName>
        <fullName evidence="17">Virulence sensor protein BvgS</fullName>
    </alternativeName>
</protein>
<feature type="domain" description="HPt" evidence="25">
    <location>
        <begin position="968"/>
        <end position="1065"/>
    </location>
</feature>
<comment type="function">
    <text evidence="14">Member of the two-component regulatory system BvgS/BvgA. Phosphorylates BvgA via a four-step phosphorelay in response to environmental signals.</text>
</comment>
<dbReference type="InterPro" id="IPR036097">
    <property type="entry name" value="HisK_dim/P_sf"/>
</dbReference>
<dbReference type="InterPro" id="IPR035965">
    <property type="entry name" value="PAS-like_dom_sf"/>
</dbReference>
<keyword evidence="6" id="KW-0808">Transferase</keyword>
<dbReference type="PROSITE" id="PS50110">
    <property type="entry name" value="RESPONSE_REGULATORY"/>
    <property type="match status" value="1"/>
</dbReference>
<dbReference type="Pfam" id="PF13426">
    <property type="entry name" value="PAS_9"/>
    <property type="match status" value="2"/>
</dbReference>
<proteinExistence type="predicted"/>
<dbReference type="GO" id="GO:0005524">
    <property type="term" value="F:ATP binding"/>
    <property type="evidence" value="ECO:0007669"/>
    <property type="project" value="UniProtKB-KW"/>
</dbReference>
<evidence type="ECO:0000256" key="14">
    <source>
        <dbReference type="ARBA" id="ARBA00058004"/>
    </source>
</evidence>
<dbReference type="PANTHER" id="PTHR45339:SF1">
    <property type="entry name" value="HYBRID SIGNAL TRANSDUCTION HISTIDINE KINASE J"/>
    <property type="match status" value="1"/>
</dbReference>
<evidence type="ECO:0000256" key="13">
    <source>
        <dbReference type="ARBA" id="ARBA00023136"/>
    </source>
</evidence>
<evidence type="ECO:0000256" key="11">
    <source>
        <dbReference type="ARBA" id="ARBA00022989"/>
    </source>
</evidence>
<dbReference type="Gene3D" id="3.40.50.2300">
    <property type="match status" value="1"/>
</dbReference>
<dbReference type="SUPFAM" id="SSF55785">
    <property type="entry name" value="PYP-like sensor domain (PAS domain)"/>
    <property type="match status" value="3"/>
</dbReference>
<keyword evidence="12" id="KW-0902">Two-component regulatory system</keyword>
<evidence type="ECO:0000256" key="19">
    <source>
        <dbReference type="PROSITE-ProRule" id="PRU00169"/>
    </source>
</evidence>
<dbReference type="InterPro" id="IPR004358">
    <property type="entry name" value="Sig_transdc_His_kin-like_C"/>
</dbReference>
<keyword evidence="20" id="KW-0175">Coiled coil</keyword>
<dbReference type="Gene3D" id="3.30.565.10">
    <property type="entry name" value="Histidine kinase-like ATPase, C-terminal domain"/>
    <property type="match status" value="1"/>
</dbReference>
<comment type="subunit">
    <text evidence="15">At low DSF concentrations, interacts with RpfF.</text>
</comment>
<evidence type="ECO:0000256" key="18">
    <source>
        <dbReference type="PROSITE-ProRule" id="PRU00110"/>
    </source>
</evidence>
<dbReference type="SMART" id="SM00387">
    <property type="entry name" value="HATPase_c"/>
    <property type="match status" value="1"/>
</dbReference>
<accession>A0A972F5D4</accession>
<dbReference type="Gene3D" id="3.30.450.20">
    <property type="entry name" value="PAS domain"/>
    <property type="match status" value="3"/>
</dbReference>
<evidence type="ECO:0000256" key="3">
    <source>
        <dbReference type="ARBA" id="ARBA00012438"/>
    </source>
</evidence>
<keyword evidence="7" id="KW-0812">Transmembrane</keyword>
<dbReference type="SUPFAM" id="SSF52172">
    <property type="entry name" value="CheY-like"/>
    <property type="match status" value="1"/>
</dbReference>
<dbReference type="Pfam" id="PF00512">
    <property type="entry name" value="HisKA"/>
    <property type="match status" value="1"/>
</dbReference>
<keyword evidence="11" id="KW-1133">Transmembrane helix</keyword>
<feature type="domain" description="PAC" evidence="24">
    <location>
        <begin position="206"/>
        <end position="258"/>
    </location>
</feature>
<evidence type="ECO:0000313" key="26">
    <source>
        <dbReference type="EMBL" id="NMG01504.1"/>
    </source>
</evidence>
<dbReference type="Gene3D" id="1.20.120.160">
    <property type="entry name" value="HPT domain"/>
    <property type="match status" value="1"/>
</dbReference>
<dbReference type="FunFam" id="3.30.565.10:FF:000010">
    <property type="entry name" value="Sensor histidine kinase RcsC"/>
    <property type="match status" value="1"/>
</dbReference>
<keyword evidence="9" id="KW-0418">Kinase</keyword>
<dbReference type="NCBIfam" id="TIGR00229">
    <property type="entry name" value="sensory_box"/>
    <property type="match status" value="3"/>
</dbReference>
<evidence type="ECO:0000256" key="7">
    <source>
        <dbReference type="ARBA" id="ARBA00022692"/>
    </source>
</evidence>
<evidence type="ECO:0000259" key="23">
    <source>
        <dbReference type="PROSITE" id="PS50112"/>
    </source>
</evidence>
<dbReference type="EMBL" id="WTVM01000002">
    <property type="protein sequence ID" value="NMG01504.1"/>
    <property type="molecule type" value="Genomic_DNA"/>
</dbReference>
<evidence type="ECO:0000256" key="8">
    <source>
        <dbReference type="ARBA" id="ARBA00022741"/>
    </source>
</evidence>
<dbReference type="InterPro" id="IPR003594">
    <property type="entry name" value="HATPase_dom"/>
</dbReference>
<dbReference type="InterPro" id="IPR005467">
    <property type="entry name" value="His_kinase_dom"/>
</dbReference>
<dbReference type="InterPro" id="IPR036890">
    <property type="entry name" value="HATPase_C_sf"/>
</dbReference>
<dbReference type="Proteomes" id="UP000599523">
    <property type="component" value="Unassembled WGS sequence"/>
</dbReference>
<dbReference type="CDD" id="cd00130">
    <property type="entry name" value="PAS"/>
    <property type="match status" value="3"/>
</dbReference>
<feature type="coiled-coil region" evidence="20">
    <location>
        <begin position="371"/>
        <end position="402"/>
    </location>
</feature>
<evidence type="ECO:0000313" key="27">
    <source>
        <dbReference type="Proteomes" id="UP000599523"/>
    </source>
</evidence>
<evidence type="ECO:0000256" key="1">
    <source>
        <dbReference type="ARBA" id="ARBA00000085"/>
    </source>
</evidence>
<evidence type="ECO:0000256" key="17">
    <source>
        <dbReference type="ARBA" id="ARBA00070152"/>
    </source>
</evidence>
<comment type="caution">
    <text evidence="26">The sequence shown here is derived from an EMBL/GenBank/DDBJ whole genome shotgun (WGS) entry which is preliminary data.</text>
</comment>
<evidence type="ECO:0000256" key="20">
    <source>
        <dbReference type="SAM" id="Coils"/>
    </source>
</evidence>
<dbReference type="InterPro" id="IPR036641">
    <property type="entry name" value="HPT_dom_sf"/>
</dbReference>
<dbReference type="InterPro" id="IPR008207">
    <property type="entry name" value="Sig_transdc_His_kin_Hpt_dom"/>
</dbReference>
<keyword evidence="10" id="KW-0067">ATP-binding</keyword>
<keyword evidence="5 19" id="KW-0597">Phosphoprotein</keyword>
<dbReference type="CDD" id="cd00088">
    <property type="entry name" value="HPT"/>
    <property type="match status" value="1"/>
</dbReference>
<feature type="modified residue" description="Phosphohistidine" evidence="18">
    <location>
        <position position="1007"/>
    </location>
</feature>
<dbReference type="GO" id="GO:0000155">
    <property type="term" value="F:phosphorelay sensor kinase activity"/>
    <property type="evidence" value="ECO:0007669"/>
    <property type="project" value="InterPro"/>
</dbReference>
<feature type="domain" description="PAC" evidence="24">
    <location>
        <begin position="328"/>
        <end position="380"/>
    </location>
</feature>
<dbReference type="PANTHER" id="PTHR45339">
    <property type="entry name" value="HYBRID SIGNAL TRANSDUCTION HISTIDINE KINASE J"/>
    <property type="match status" value="1"/>
</dbReference>
<dbReference type="CDD" id="cd16922">
    <property type="entry name" value="HATPase_EvgS-ArcB-TorS-like"/>
    <property type="match status" value="1"/>
</dbReference>
<evidence type="ECO:0000256" key="9">
    <source>
        <dbReference type="ARBA" id="ARBA00022777"/>
    </source>
</evidence>
<dbReference type="PROSITE" id="PS50894">
    <property type="entry name" value="HPT"/>
    <property type="match status" value="1"/>
</dbReference>
<comment type="catalytic activity">
    <reaction evidence="1">
        <text>ATP + protein L-histidine = ADP + protein N-phospho-L-histidine.</text>
        <dbReference type="EC" id="2.7.13.3"/>
    </reaction>
</comment>
<dbReference type="SMART" id="SM00388">
    <property type="entry name" value="HisKA"/>
    <property type="match status" value="1"/>
</dbReference>
<dbReference type="InterPro" id="IPR011006">
    <property type="entry name" value="CheY-like_superfamily"/>
</dbReference>
<evidence type="ECO:0000256" key="12">
    <source>
        <dbReference type="ARBA" id="ARBA00023012"/>
    </source>
</evidence>
<dbReference type="CDD" id="cd17546">
    <property type="entry name" value="REC_hyHK_CKI1_RcsC-like"/>
    <property type="match status" value="1"/>
</dbReference>
<keyword evidence="13" id="KW-0472">Membrane</keyword>
<dbReference type="SMART" id="SM00073">
    <property type="entry name" value="HPT"/>
    <property type="match status" value="1"/>
</dbReference>
<organism evidence="26 27">
    <name type="scientific">Azoarcus taiwanensis</name>
    <dbReference type="NCBI Taxonomy" id="666964"/>
    <lineage>
        <taxon>Bacteria</taxon>
        <taxon>Pseudomonadati</taxon>
        <taxon>Pseudomonadota</taxon>
        <taxon>Betaproteobacteria</taxon>
        <taxon>Rhodocyclales</taxon>
        <taxon>Zoogloeaceae</taxon>
        <taxon>Azoarcus</taxon>
    </lineage>
</organism>
<dbReference type="InterPro" id="IPR001610">
    <property type="entry name" value="PAC"/>
</dbReference>
<dbReference type="InterPro" id="IPR001789">
    <property type="entry name" value="Sig_transdc_resp-reg_receiver"/>
</dbReference>
<dbReference type="SMART" id="SM00091">
    <property type="entry name" value="PAS"/>
    <property type="match status" value="3"/>
</dbReference>
<dbReference type="SUPFAM" id="SSF55874">
    <property type="entry name" value="ATPase domain of HSP90 chaperone/DNA topoisomerase II/histidine kinase"/>
    <property type="match status" value="1"/>
</dbReference>
<feature type="modified residue" description="4-aspartylphosphate" evidence="19">
    <location>
        <position position="850"/>
    </location>
</feature>
<comment type="subcellular location">
    <subcellularLocation>
        <location evidence="2">Cell membrane</location>
        <topology evidence="2">Multi-pass membrane protein</topology>
    </subcellularLocation>
</comment>
<dbReference type="InterPro" id="IPR000014">
    <property type="entry name" value="PAS"/>
</dbReference>
<dbReference type="SMART" id="SM00448">
    <property type="entry name" value="REC"/>
    <property type="match status" value="1"/>
</dbReference>
<dbReference type="PRINTS" id="PR00344">
    <property type="entry name" value="BCTRLSENSOR"/>
</dbReference>
<dbReference type="EC" id="2.7.13.3" evidence="3"/>
<evidence type="ECO:0000256" key="4">
    <source>
        <dbReference type="ARBA" id="ARBA00022475"/>
    </source>
</evidence>
<feature type="domain" description="Histidine kinase" evidence="21">
    <location>
        <begin position="416"/>
        <end position="637"/>
    </location>
</feature>
<evidence type="ECO:0000259" key="22">
    <source>
        <dbReference type="PROSITE" id="PS50110"/>
    </source>
</evidence>
<dbReference type="PROSITE" id="PS50112">
    <property type="entry name" value="PAS"/>
    <property type="match status" value="2"/>
</dbReference>
<evidence type="ECO:0000256" key="16">
    <source>
        <dbReference type="ARBA" id="ARBA00068150"/>
    </source>
</evidence>
<evidence type="ECO:0000259" key="21">
    <source>
        <dbReference type="PROSITE" id="PS50109"/>
    </source>
</evidence>
<dbReference type="AlphaFoldDB" id="A0A972F5D4"/>
<dbReference type="Pfam" id="PF00072">
    <property type="entry name" value="Response_reg"/>
    <property type="match status" value="1"/>
</dbReference>
<evidence type="ECO:0000259" key="24">
    <source>
        <dbReference type="PROSITE" id="PS50113"/>
    </source>
</evidence>
<feature type="domain" description="PAS" evidence="23">
    <location>
        <begin position="255"/>
        <end position="301"/>
    </location>
</feature>
<feature type="domain" description="Response regulatory" evidence="22">
    <location>
        <begin position="801"/>
        <end position="918"/>
    </location>
</feature>
<keyword evidence="4" id="KW-1003">Cell membrane</keyword>
<dbReference type="SUPFAM" id="SSF47384">
    <property type="entry name" value="Homodimeric domain of signal transducing histidine kinase"/>
    <property type="match status" value="1"/>
</dbReference>
<dbReference type="PROSITE" id="PS50113">
    <property type="entry name" value="PAC"/>
    <property type="match status" value="2"/>
</dbReference>
<evidence type="ECO:0000256" key="15">
    <source>
        <dbReference type="ARBA" id="ARBA00064003"/>
    </source>
</evidence>
<dbReference type="GO" id="GO:0005886">
    <property type="term" value="C:plasma membrane"/>
    <property type="evidence" value="ECO:0007669"/>
    <property type="project" value="UniProtKB-SubCell"/>
</dbReference>
<dbReference type="SMART" id="SM00086">
    <property type="entry name" value="PAC"/>
    <property type="match status" value="3"/>
</dbReference>
<gene>
    <name evidence="26" type="ORF">GPA21_00760</name>
</gene>
<sequence length="1080" mass="118822">MEACATADDGFGNLVAVCPLPFVEWNPALHVTCWSPAAETQFGWRAADVVGCTCEEWRFIPASERGRSLDTLKAVLGGQSSHPVFQGRIKNRDGETITCRWHIGTRPDGTGQIRGLFAYIVPCTDSGDVARSSAQNWQRFFRGSKLGLALHDTRSNRVLEANPAYARLHGYTIEELRGKRIDELYPEREQEALRFFLQRADAEGEISFESVHLRRDGSTFPVLMGMTSITDEQGVPVERYVSLIDISDRKTAEERLRVLSQAIEQSPESIVITNTLAEIEYVNPAFTRKSGYTIEEVLGQNPRILHSGKTPRATHLSLWDSLSKGEPWSGEFCNRSKHGDEYFERATISPIHDDKGAISHYVAIKQDITEQRRLTEELARYHEQLEHLVEQRTRELREALRAASAASRSKSDFLATMSHEIRTPMNGVLGIVDVLAHTPLTEDQQELVSTMRQSAESLLSLIDDILDFSKIEAGHLALDIQPEQTEAMLDEILDTLQPLAVAQRVDLRVFAHPGIPSLIRCDRLRLRQIIFNLAGNALKFSSGQARRGQVLVRIEVSDEQKLRLSVADNGIGMTPEQLDTVFEPFRQAEHATTRRFGGTGLGLTITQRLVDAFGGRIQIDSTPGSGTLVCVDLPLETVDSAEEAAEQALAGTHCVIALSDASAAHDWQIYLCFAGADVSIAADLEDAIQRIADASGSKRVLITDSPLPAHQTDSWRRLSVTGRAGLIVVGHGIRQNPREEAERTYSIDLEAARRRNLVEAVRLASSAEPGSRTLGPEARSNSGRYLERKLITPALSARLAPVLVVEDHDINRKIIGRQLELLGLRYFMAGNGLEALQALESADYSLMLTDLHMPEMDGYTLTRTVRSSEPAERRLPIIAVTANALRGEEQHCLEVGMDAFLVKPVQLEALAHAIASVLPPQKNHPTSSSQMTVGAQAEQPARQQIPALEPSTPALLDPAILRELVDGDPDMVLEFLEAYATSARRTADEVLDAIARTDWSGASGAAHKLKSASRSVGANALGELCATMETLARASDANAMQALLPRFEPLVLDTLRLVSQTLETTESGTMQQQPTGRGRQ</sequence>
<dbReference type="InterPro" id="IPR003661">
    <property type="entry name" value="HisK_dim/P_dom"/>
</dbReference>
<feature type="domain" description="PAS" evidence="23">
    <location>
        <begin position="152"/>
        <end position="204"/>
    </location>
</feature>
<name>A0A972F5D4_9RHOO</name>
<dbReference type="InterPro" id="IPR000700">
    <property type="entry name" value="PAS-assoc_C"/>
</dbReference>
<evidence type="ECO:0000256" key="10">
    <source>
        <dbReference type="ARBA" id="ARBA00022840"/>
    </source>
</evidence>
<dbReference type="CDD" id="cd00082">
    <property type="entry name" value="HisKA"/>
    <property type="match status" value="1"/>
</dbReference>
<keyword evidence="8" id="KW-0547">Nucleotide-binding</keyword>
<reference evidence="26" key="1">
    <citation type="submission" date="2019-12" db="EMBL/GenBank/DDBJ databases">
        <title>Comparative genomics gives insights into the taxonomy of the Azoarcus-Aromatoleum group and reveals separate origins of nif in the plant-associated Azoarcus and non-plant-associated Aromatoleum sub-groups.</title>
        <authorList>
            <person name="Lafos M."/>
            <person name="Maluk M."/>
            <person name="Batista M."/>
            <person name="Junghare M."/>
            <person name="Carmona M."/>
            <person name="Faoro H."/>
            <person name="Cruz L.M."/>
            <person name="Battistoni F."/>
            <person name="De Souza E."/>
            <person name="Pedrosa F."/>
            <person name="Chen W.-M."/>
            <person name="Poole P.S."/>
            <person name="Dixon R.A."/>
            <person name="James E.K."/>
        </authorList>
    </citation>
    <scope>NUCLEOTIDE SEQUENCE</scope>
    <source>
        <strain evidence="26">NSC3</strain>
    </source>
</reference>
<dbReference type="SUPFAM" id="SSF47226">
    <property type="entry name" value="Histidine-containing phosphotransfer domain, HPT domain"/>
    <property type="match status" value="1"/>
</dbReference>
<evidence type="ECO:0000256" key="6">
    <source>
        <dbReference type="ARBA" id="ARBA00022679"/>
    </source>
</evidence>
<dbReference type="Pfam" id="PF01627">
    <property type="entry name" value="Hpt"/>
    <property type="match status" value="1"/>
</dbReference>
<keyword evidence="27" id="KW-1185">Reference proteome</keyword>
<dbReference type="Pfam" id="PF02518">
    <property type="entry name" value="HATPase_c"/>
    <property type="match status" value="1"/>
</dbReference>
<evidence type="ECO:0000256" key="2">
    <source>
        <dbReference type="ARBA" id="ARBA00004651"/>
    </source>
</evidence>
<dbReference type="Gene3D" id="1.10.287.130">
    <property type="match status" value="1"/>
</dbReference>
<dbReference type="FunFam" id="1.10.287.130:FF:000002">
    <property type="entry name" value="Two-component osmosensing histidine kinase"/>
    <property type="match status" value="1"/>
</dbReference>
<evidence type="ECO:0000259" key="25">
    <source>
        <dbReference type="PROSITE" id="PS50894"/>
    </source>
</evidence>
<dbReference type="PROSITE" id="PS50109">
    <property type="entry name" value="HIS_KIN"/>
    <property type="match status" value="1"/>
</dbReference>